<dbReference type="EMBL" id="PVTK01000001">
    <property type="protein sequence ID" value="PRY66335.1"/>
    <property type="molecule type" value="Genomic_DNA"/>
</dbReference>
<proteinExistence type="predicted"/>
<gene>
    <name evidence="1" type="ORF">B0H98_101316</name>
</gene>
<dbReference type="Proteomes" id="UP000237647">
    <property type="component" value="Unassembled WGS sequence"/>
</dbReference>
<protein>
    <recommendedName>
        <fullName evidence="3">GSCFA family protein</fullName>
    </recommendedName>
</protein>
<evidence type="ECO:0000313" key="2">
    <source>
        <dbReference type="Proteomes" id="UP000237647"/>
    </source>
</evidence>
<evidence type="ECO:0000313" key="1">
    <source>
        <dbReference type="EMBL" id="PRY66335.1"/>
    </source>
</evidence>
<sequence length="261" mass="30012">MQITTFGSCYARYVANHFAMLTNSRLVSCTYHNRSDFFVDKYFNNKYTDDFYDQLIQLLSDSSDESRKIDPDSSVVNIIKNQTSHSSGAHRLSSGKNFFQCIENTDLIIIDNYMDVSAKLFANNDNVVFFNSRDPLVKSYLIEPGHVSLDHVTELLTANASFKNFNLIVNYVKRKNPNAFVVFLNFPFNTYFENPTRVKITKEFEKLSVGLGSDLVLPSLMVPKQLQTHQKQHFKAAFYSYVAGRILENINFKMALKNKIL</sequence>
<reference evidence="1 2" key="1">
    <citation type="submission" date="2018-03" db="EMBL/GenBank/DDBJ databases">
        <title>Genomic Encyclopedia of Type Strains, Phase III (KMG-III): the genomes of soil and plant-associated and newly described type strains.</title>
        <authorList>
            <person name="Whitman W."/>
        </authorList>
    </citation>
    <scope>NUCLEOTIDE SEQUENCE [LARGE SCALE GENOMIC DNA]</scope>
    <source>
        <strain evidence="1 2">CGMCC 1.12152</strain>
    </source>
</reference>
<dbReference type="RefSeq" id="WP_146130227.1">
    <property type="nucleotide sequence ID" value="NZ_PVTK01000001.1"/>
</dbReference>
<dbReference type="AlphaFoldDB" id="A0A2T0V818"/>
<keyword evidence="2" id="KW-1185">Reference proteome</keyword>
<name>A0A2T0V818_9GAMM</name>
<dbReference type="OrthoDB" id="7068372at2"/>
<evidence type="ECO:0008006" key="3">
    <source>
        <dbReference type="Google" id="ProtNLM"/>
    </source>
</evidence>
<accession>A0A2T0V818</accession>
<comment type="caution">
    <text evidence="1">The sequence shown here is derived from an EMBL/GenBank/DDBJ whole genome shotgun (WGS) entry which is preliminary data.</text>
</comment>
<organism evidence="1 2">
    <name type="scientific">Vreelandella songnenensis</name>
    <dbReference type="NCBI Taxonomy" id="1176243"/>
    <lineage>
        <taxon>Bacteria</taxon>
        <taxon>Pseudomonadati</taxon>
        <taxon>Pseudomonadota</taxon>
        <taxon>Gammaproteobacteria</taxon>
        <taxon>Oceanospirillales</taxon>
        <taxon>Halomonadaceae</taxon>
        <taxon>Vreelandella</taxon>
    </lineage>
</organism>